<feature type="chain" id="PRO_5042672013" description="Arabinogalactan endo-beta-1,4-galactanase" evidence="6">
    <location>
        <begin position="20"/>
        <end position="397"/>
    </location>
</feature>
<feature type="signal peptide" evidence="6">
    <location>
        <begin position="1"/>
        <end position="19"/>
    </location>
</feature>
<proteinExistence type="inferred from homology"/>
<dbReference type="PANTHER" id="PTHR34983">
    <property type="entry name" value="ARABINOGALACTAN ENDO-BETA-1,4-GALACTANASE A"/>
    <property type="match status" value="1"/>
</dbReference>
<protein>
    <recommendedName>
        <fullName evidence="3 6">Arabinogalactan endo-beta-1,4-galactanase</fullName>
        <ecNumber evidence="3 6">3.2.1.89</ecNumber>
    </recommendedName>
</protein>
<accession>A0AAN6J7U9</accession>
<sequence length="397" mass="43752">MNMWVTSVLAASLPLLASAFPSPNPPSYGGGGGEPFFYKGHDLSSLKILEDGGAVYVDTERGNVTRPAEDILGDGGMNTVRLRLWVYPKAPYDGGYYESYGLNYTIPLAKRFHDKGYKIYLDYHFSDYWADPSKQATPEEWPTTLHPLASTLRDYVSSTLVDFHNAGVDLALVSLGNEIRHGMLWPLGEVDVDIQPASARVANFTNLATLWAAARNGVRDAVACGVQKPQVMIHIDDGWNLTLQETWFSSLTATGQVKTSDWDIFGFSFYPFYGTAATLANLKTSLIALAYKYNKPLHVVETDWPDICNGATAPELSEPSIPISVAGQIQWVHDIINVVKSVPRGLGRGVDYWEPTWLNNTGLGSACQDTILFSADWSKYPKVTGYSRDSVNMFKGV</sequence>
<dbReference type="InterPro" id="IPR017853">
    <property type="entry name" value="GH"/>
</dbReference>
<evidence type="ECO:0000313" key="7">
    <source>
        <dbReference type="EMBL" id="KAK0319605.1"/>
    </source>
</evidence>
<evidence type="ECO:0000256" key="2">
    <source>
        <dbReference type="ARBA" id="ARBA00010687"/>
    </source>
</evidence>
<dbReference type="AlphaFoldDB" id="A0AAN6J7U9"/>
<reference evidence="7" key="1">
    <citation type="submission" date="2021-12" db="EMBL/GenBank/DDBJ databases">
        <title>Black yeast isolated from Biological Soil Crust.</title>
        <authorList>
            <person name="Kurbessoian T."/>
        </authorList>
    </citation>
    <scope>NUCLEOTIDE SEQUENCE</scope>
    <source>
        <strain evidence="7">CCFEE 5208</strain>
    </source>
</reference>
<evidence type="ECO:0000256" key="5">
    <source>
        <dbReference type="ARBA" id="ARBA00023295"/>
    </source>
</evidence>
<organism evidence="7 8">
    <name type="scientific">Friedmanniomyces endolithicus</name>
    <dbReference type="NCBI Taxonomy" id="329885"/>
    <lineage>
        <taxon>Eukaryota</taxon>
        <taxon>Fungi</taxon>
        <taxon>Dikarya</taxon>
        <taxon>Ascomycota</taxon>
        <taxon>Pezizomycotina</taxon>
        <taxon>Dothideomycetes</taxon>
        <taxon>Dothideomycetidae</taxon>
        <taxon>Mycosphaerellales</taxon>
        <taxon>Teratosphaeriaceae</taxon>
        <taxon>Friedmanniomyces</taxon>
    </lineage>
</organism>
<dbReference type="InterPro" id="IPR011683">
    <property type="entry name" value="Glyco_hydro_53"/>
</dbReference>
<evidence type="ECO:0000256" key="1">
    <source>
        <dbReference type="ARBA" id="ARBA00001695"/>
    </source>
</evidence>
<dbReference type="Gene3D" id="3.20.20.80">
    <property type="entry name" value="Glycosidases"/>
    <property type="match status" value="1"/>
</dbReference>
<dbReference type="SUPFAM" id="SSF51445">
    <property type="entry name" value="(Trans)glycosidases"/>
    <property type="match status" value="1"/>
</dbReference>
<name>A0AAN6J7U9_9PEZI</name>
<comment type="catalytic activity">
    <reaction evidence="1 6">
        <text>The enzyme specifically hydrolyzes (1-&gt;4)-beta-D-galactosidic linkages in type I arabinogalactans.</text>
        <dbReference type="EC" id="3.2.1.89"/>
    </reaction>
</comment>
<dbReference type="Pfam" id="PF07745">
    <property type="entry name" value="Glyco_hydro_53"/>
    <property type="match status" value="1"/>
</dbReference>
<evidence type="ECO:0000256" key="3">
    <source>
        <dbReference type="ARBA" id="ARBA00012556"/>
    </source>
</evidence>
<dbReference type="Proteomes" id="UP001168146">
    <property type="component" value="Unassembled WGS sequence"/>
</dbReference>
<dbReference type="GO" id="GO:0045490">
    <property type="term" value="P:pectin catabolic process"/>
    <property type="evidence" value="ECO:0007669"/>
    <property type="project" value="TreeGrafter"/>
</dbReference>
<evidence type="ECO:0000313" key="8">
    <source>
        <dbReference type="Proteomes" id="UP001168146"/>
    </source>
</evidence>
<dbReference type="GO" id="GO:0031218">
    <property type="term" value="F:arabinogalactan endo-1,4-beta-galactosidase activity"/>
    <property type="evidence" value="ECO:0007669"/>
    <property type="project" value="UniProtKB-EC"/>
</dbReference>
<dbReference type="EC" id="3.2.1.89" evidence="3 6"/>
<gene>
    <name evidence="7" type="ORF">LTR82_009310</name>
</gene>
<comment type="similarity">
    <text evidence="2 6">Belongs to the glycosyl hydrolase 53 family.</text>
</comment>
<dbReference type="EMBL" id="JASUXU010000029">
    <property type="protein sequence ID" value="KAK0319605.1"/>
    <property type="molecule type" value="Genomic_DNA"/>
</dbReference>
<keyword evidence="6" id="KW-0732">Signal</keyword>
<evidence type="ECO:0000256" key="4">
    <source>
        <dbReference type="ARBA" id="ARBA00022801"/>
    </source>
</evidence>
<dbReference type="GO" id="GO:0015926">
    <property type="term" value="F:glucosidase activity"/>
    <property type="evidence" value="ECO:0007669"/>
    <property type="project" value="InterPro"/>
</dbReference>
<comment type="caution">
    <text evidence="7">The sequence shown here is derived from an EMBL/GenBank/DDBJ whole genome shotgun (WGS) entry which is preliminary data.</text>
</comment>
<keyword evidence="5 6" id="KW-0326">Glycosidase</keyword>
<dbReference type="PANTHER" id="PTHR34983:SF1">
    <property type="entry name" value="ARABINOGALACTAN ENDO-BETA-1,4-GALACTANASE A"/>
    <property type="match status" value="1"/>
</dbReference>
<evidence type="ECO:0000256" key="6">
    <source>
        <dbReference type="RuleBase" id="RU361192"/>
    </source>
</evidence>
<keyword evidence="4 6" id="KW-0378">Hydrolase</keyword>